<keyword evidence="3 5" id="KW-0863">Zinc-finger</keyword>
<dbReference type="GO" id="GO:0000977">
    <property type="term" value="F:RNA polymerase II transcription regulatory region sequence-specific DNA binding"/>
    <property type="evidence" value="ECO:0007669"/>
    <property type="project" value="TreeGrafter"/>
</dbReference>
<dbReference type="InterPro" id="IPR013087">
    <property type="entry name" value="Znf_C2H2_type"/>
</dbReference>
<proteinExistence type="predicted"/>
<dbReference type="GO" id="GO:0005634">
    <property type="term" value="C:nucleus"/>
    <property type="evidence" value="ECO:0007669"/>
    <property type="project" value="TreeGrafter"/>
</dbReference>
<evidence type="ECO:0000256" key="4">
    <source>
        <dbReference type="ARBA" id="ARBA00022833"/>
    </source>
</evidence>
<feature type="domain" description="C2H2-type" evidence="8">
    <location>
        <begin position="386"/>
        <end position="414"/>
    </location>
</feature>
<evidence type="ECO:0000313" key="10">
    <source>
        <dbReference type="WBParaSite" id="Csp11.Scaffold630.g20896.t3"/>
    </source>
</evidence>
<keyword evidence="4" id="KW-0862">Zinc</keyword>
<keyword evidence="7" id="KW-1133">Transmembrane helix</keyword>
<dbReference type="WBParaSite" id="Csp11.Scaffold630.g20896.t3">
    <property type="protein sequence ID" value="Csp11.Scaffold630.g20896.t3"/>
    <property type="gene ID" value="Csp11.Scaffold630.g20896"/>
</dbReference>
<dbReference type="SMART" id="SM00355">
    <property type="entry name" value="ZnF_C2H2"/>
    <property type="match status" value="7"/>
</dbReference>
<feature type="domain" description="C2H2-type" evidence="8">
    <location>
        <begin position="339"/>
        <end position="367"/>
    </location>
</feature>
<keyword evidence="7" id="KW-0812">Transmembrane</keyword>
<dbReference type="Pfam" id="PF00096">
    <property type="entry name" value="zf-C2H2"/>
    <property type="match status" value="3"/>
</dbReference>
<dbReference type="eggNOG" id="KOG1721">
    <property type="taxonomic scope" value="Eukaryota"/>
</dbReference>
<dbReference type="AlphaFoldDB" id="A0A1I7UZI0"/>
<dbReference type="PROSITE" id="PS50157">
    <property type="entry name" value="ZINC_FINGER_C2H2_2"/>
    <property type="match status" value="6"/>
</dbReference>
<keyword evidence="2" id="KW-0677">Repeat</keyword>
<keyword evidence="7" id="KW-0472">Membrane</keyword>
<feature type="region of interest" description="Disordered" evidence="6">
    <location>
        <begin position="440"/>
        <end position="460"/>
    </location>
</feature>
<name>A0A1I7UZI0_9PELO</name>
<evidence type="ECO:0000256" key="3">
    <source>
        <dbReference type="ARBA" id="ARBA00022771"/>
    </source>
</evidence>
<accession>A0A1I7UZI0</accession>
<protein>
    <submittedName>
        <fullName evidence="10">Cation_ATPase_C domain-containing protein</fullName>
    </submittedName>
</protein>
<dbReference type="InterPro" id="IPR036236">
    <property type="entry name" value="Znf_C2H2_sf"/>
</dbReference>
<evidence type="ECO:0000259" key="8">
    <source>
        <dbReference type="PROSITE" id="PS50157"/>
    </source>
</evidence>
<keyword evidence="1" id="KW-0479">Metal-binding</keyword>
<feature type="domain" description="C2H2-type" evidence="8">
    <location>
        <begin position="230"/>
        <end position="258"/>
    </location>
</feature>
<keyword evidence="9" id="KW-1185">Reference proteome</keyword>
<feature type="transmembrane region" description="Helical" evidence="7">
    <location>
        <begin position="21"/>
        <end position="43"/>
    </location>
</feature>
<dbReference type="GO" id="GO:0000981">
    <property type="term" value="F:DNA-binding transcription factor activity, RNA polymerase II-specific"/>
    <property type="evidence" value="ECO:0007669"/>
    <property type="project" value="TreeGrafter"/>
</dbReference>
<reference evidence="10" key="1">
    <citation type="submission" date="2016-11" db="UniProtKB">
        <authorList>
            <consortium name="WormBaseParasite"/>
        </authorList>
    </citation>
    <scope>IDENTIFICATION</scope>
</reference>
<sequence length="460" mass="52798">MSPKTLEFHRTLFRTLVSQTILPLILVFTPSGLVLTLPLLGLYEGPLVNIKNERKLQNIDHFNSLLEELEFGSSSPTEPQFLDIEEVPDTFDEDLGEEEEEEIEIKYPYERKDIYENLQERIEQRLNDSGDQELEKRAKEINFLLQAKQAEWKAEEQLERQQSRLKIHHDGSVFTCVMCSKAFPDAEQLQKHTDQAHDLSGVRFKCTLCGKGYKHRKNLYSHMRLHSEDFKCTKCSLVFQSAATLQAHDSRFHQEKVIEDDHKCKTCKQYFPESALKRHIYYCQNKERILERKKALKAQSVPTSPALSTISCASFSSLQPGPSTFRSPLASPVVSYRDKSCQVCGETFASRQSMLRHVGRKHPEVKDDPNVTAIRYVSTESPTHQYTCVECGKRLTTRAALTTHCLRAHSTDQQRHECKICHKQYTVPSELKKHIQRVHGAPKPSAGSLEALPEIPDDIF</sequence>
<dbReference type="PROSITE" id="PS00028">
    <property type="entry name" value="ZINC_FINGER_C2H2_1"/>
    <property type="match status" value="6"/>
</dbReference>
<feature type="domain" description="C2H2-type" evidence="8">
    <location>
        <begin position="204"/>
        <end position="231"/>
    </location>
</feature>
<evidence type="ECO:0000256" key="2">
    <source>
        <dbReference type="ARBA" id="ARBA00022737"/>
    </source>
</evidence>
<dbReference type="Proteomes" id="UP000095282">
    <property type="component" value="Unplaced"/>
</dbReference>
<dbReference type="STRING" id="1561998.A0A1I7UZI0"/>
<evidence type="ECO:0000313" key="9">
    <source>
        <dbReference type="Proteomes" id="UP000095282"/>
    </source>
</evidence>
<dbReference type="InterPro" id="IPR019428">
    <property type="entry name" value="7TM_GPCR_serpentine_rcpt_Str"/>
</dbReference>
<dbReference type="PANTHER" id="PTHR24379">
    <property type="entry name" value="KRAB AND ZINC FINGER DOMAIN-CONTAINING"/>
    <property type="match status" value="1"/>
</dbReference>
<evidence type="ECO:0000256" key="1">
    <source>
        <dbReference type="ARBA" id="ARBA00022723"/>
    </source>
</evidence>
<feature type="domain" description="C2H2-type" evidence="8">
    <location>
        <begin position="174"/>
        <end position="197"/>
    </location>
</feature>
<dbReference type="SUPFAM" id="SSF57667">
    <property type="entry name" value="beta-beta-alpha zinc fingers"/>
    <property type="match status" value="2"/>
</dbReference>
<dbReference type="Pfam" id="PF10326">
    <property type="entry name" value="7TM_GPCR_Str"/>
    <property type="match status" value="1"/>
</dbReference>
<dbReference type="PANTHER" id="PTHR24379:SF127">
    <property type="entry name" value="BLOODY FINGERS-RELATED"/>
    <property type="match status" value="1"/>
</dbReference>
<dbReference type="Gene3D" id="3.30.160.60">
    <property type="entry name" value="Classic Zinc Finger"/>
    <property type="match status" value="4"/>
</dbReference>
<evidence type="ECO:0000256" key="6">
    <source>
        <dbReference type="SAM" id="MobiDB-lite"/>
    </source>
</evidence>
<dbReference type="GO" id="GO:0008270">
    <property type="term" value="F:zinc ion binding"/>
    <property type="evidence" value="ECO:0007669"/>
    <property type="project" value="UniProtKB-KW"/>
</dbReference>
<evidence type="ECO:0000256" key="7">
    <source>
        <dbReference type="SAM" id="Phobius"/>
    </source>
</evidence>
<evidence type="ECO:0000256" key="5">
    <source>
        <dbReference type="PROSITE-ProRule" id="PRU00042"/>
    </source>
</evidence>
<organism evidence="9 10">
    <name type="scientific">Caenorhabditis tropicalis</name>
    <dbReference type="NCBI Taxonomy" id="1561998"/>
    <lineage>
        <taxon>Eukaryota</taxon>
        <taxon>Metazoa</taxon>
        <taxon>Ecdysozoa</taxon>
        <taxon>Nematoda</taxon>
        <taxon>Chromadorea</taxon>
        <taxon>Rhabditida</taxon>
        <taxon>Rhabditina</taxon>
        <taxon>Rhabditomorpha</taxon>
        <taxon>Rhabditoidea</taxon>
        <taxon>Rhabditidae</taxon>
        <taxon>Peloderinae</taxon>
        <taxon>Caenorhabditis</taxon>
    </lineage>
</organism>
<feature type="domain" description="C2H2-type" evidence="8">
    <location>
        <begin position="416"/>
        <end position="444"/>
    </location>
</feature>